<dbReference type="PANTHER" id="PTHR34825:SF2">
    <property type="entry name" value="AAA-ATPASE-LIKE DOMAIN-CONTAINING PROTEIN"/>
    <property type="match status" value="1"/>
</dbReference>
<gene>
    <name evidence="2" type="ORF">U27_01368</name>
</gene>
<protein>
    <submittedName>
        <fullName evidence="2">Protein containing DUF1703</fullName>
    </submittedName>
</protein>
<evidence type="ECO:0000313" key="2">
    <source>
        <dbReference type="EMBL" id="GAK61467.1"/>
    </source>
</evidence>
<dbReference type="AlphaFoldDB" id="A0A081CA62"/>
<sequence length="592" mass="68512">MPKLPYAIANFLTIREENYLYVDRTAYIRQIEELSGRNLLFVRPRRFGKSLWLNVLNRYYDVALADRFDELFGDLEIGRNPTPLHNRYFVMTWNFSRIDPRGTVDDIANRINETLNSVIKTFSNYYQKYLSDRVTIQPQAINSLEHILIAVAKTPYKLYLLIDEYDNFANEVMASDERTYKGLVQKEGPLKTLYKGLKEFTETSVLDRLFITGVSPVVMSDITSGANIFTNIYLDAGFNALCGFTEQEVRRMAEAAVQTCKLEPSATDDVVQMMATWYNGFLFSERGMERLYNPTLVFYFLNYFIRTCQYPRQMLDSNLAADEGKLEYLGQIVTGRQAVIDALQTDEPLVIDALSERFTLSAMLARLSQDTTFLASYLYYFGMLTIAGTDAQRRVHLVPPNLVMKKLYAEQILKFLLPLGTERNEAAAAVDKLIVEQQLPPLLAFVEQKLFPIFSNRDYRWMNEFTVKMAFTTLLFNDINYAIFSEPEFSRGYADLCLLLRPDARPYKLFDLLFEFKYVAPDVLSMSGEQVRNMAEHELLQKTPVKNAFKEARTQLMRYIRVLQDRLGGQLKLKTYLVVSIGFDRLFGEEVR</sequence>
<evidence type="ECO:0000259" key="1">
    <source>
        <dbReference type="Pfam" id="PF09820"/>
    </source>
</evidence>
<dbReference type="HOGENOM" id="CLU_033403_2_0_0"/>
<dbReference type="STRING" id="1499967.U27_01368"/>
<dbReference type="SUPFAM" id="SSF52540">
    <property type="entry name" value="P-loop containing nucleoside triphosphate hydrolases"/>
    <property type="match status" value="1"/>
</dbReference>
<name>A0A081CA62_VECG1</name>
<dbReference type="InterPro" id="IPR018631">
    <property type="entry name" value="AAA-ATPase-like_dom"/>
</dbReference>
<feature type="domain" description="AAA-ATPase-like" evidence="1">
    <location>
        <begin position="5"/>
        <end position="223"/>
    </location>
</feature>
<dbReference type="InterPro" id="IPR027417">
    <property type="entry name" value="P-loop_NTPase"/>
</dbReference>
<reference evidence="2" key="1">
    <citation type="journal article" date="2015" name="PeerJ">
        <title>First genomic representation of candidate bacterial phylum KSB3 points to enhanced environmental sensing as a trigger of wastewater bulking.</title>
        <authorList>
            <person name="Sekiguchi Y."/>
            <person name="Ohashi A."/>
            <person name="Parks D.H."/>
            <person name="Yamauchi T."/>
            <person name="Tyson G.W."/>
            <person name="Hugenholtz P."/>
        </authorList>
    </citation>
    <scope>NUCLEOTIDE SEQUENCE [LARGE SCALE GENOMIC DNA]</scope>
</reference>
<dbReference type="Proteomes" id="UP000030661">
    <property type="component" value="Unassembled WGS sequence"/>
</dbReference>
<dbReference type="Gene3D" id="3.40.50.300">
    <property type="entry name" value="P-loop containing nucleotide triphosphate hydrolases"/>
    <property type="match status" value="1"/>
</dbReference>
<organism evidence="2">
    <name type="scientific">Vecturithrix granuli</name>
    <dbReference type="NCBI Taxonomy" id="1499967"/>
    <lineage>
        <taxon>Bacteria</taxon>
        <taxon>Candidatus Moduliflexota</taxon>
        <taxon>Candidatus Vecturitrichia</taxon>
        <taxon>Candidatus Vecturitrichales</taxon>
        <taxon>Candidatus Vecturitrichaceae</taxon>
        <taxon>Candidatus Vecturithrix</taxon>
    </lineage>
</organism>
<evidence type="ECO:0000313" key="3">
    <source>
        <dbReference type="Proteomes" id="UP000030661"/>
    </source>
</evidence>
<dbReference type="eggNOG" id="COG1429">
    <property type="taxonomic scope" value="Bacteria"/>
</dbReference>
<dbReference type="Pfam" id="PF09820">
    <property type="entry name" value="AAA-ATPase_like"/>
    <property type="match status" value="1"/>
</dbReference>
<proteinExistence type="predicted"/>
<dbReference type="EMBL" id="DF820479">
    <property type="protein sequence ID" value="GAK61467.1"/>
    <property type="molecule type" value="Genomic_DNA"/>
</dbReference>
<dbReference type="PANTHER" id="PTHR34825">
    <property type="entry name" value="CONSERVED PROTEIN, WITH A WEAK D-GALACTARATE DEHYDRATASE/ALTRONATE HYDROLASE DOMAIN"/>
    <property type="match status" value="1"/>
</dbReference>
<accession>A0A081CA62</accession>
<keyword evidence="3" id="KW-1185">Reference proteome</keyword>